<dbReference type="PROSITE" id="PS50060">
    <property type="entry name" value="MAM_2"/>
    <property type="match status" value="1"/>
</dbReference>
<feature type="non-terminal residue" evidence="2">
    <location>
        <position position="145"/>
    </location>
</feature>
<organism evidence="2 3">
    <name type="scientific">Pocillopora damicornis</name>
    <name type="common">Cauliflower coral</name>
    <name type="synonym">Millepora damicornis</name>
    <dbReference type="NCBI Taxonomy" id="46731"/>
    <lineage>
        <taxon>Eukaryota</taxon>
        <taxon>Metazoa</taxon>
        <taxon>Cnidaria</taxon>
        <taxon>Anthozoa</taxon>
        <taxon>Hexacorallia</taxon>
        <taxon>Scleractinia</taxon>
        <taxon>Astrocoeniina</taxon>
        <taxon>Pocilloporidae</taxon>
        <taxon>Pocillopora</taxon>
    </lineage>
</organism>
<comment type="caution">
    <text evidence="2">The sequence shown here is derived from an EMBL/GenBank/DDBJ whole genome shotgun (WGS) entry which is preliminary data.</text>
</comment>
<sequence length="145" mass="16310">FIIEGTVGYGSNGDIALDDLTLLDGNCETIITQKSLDCDFKGDTCDWEAQGRWTLSKDGSSIFLRPEAYAVRHSLFSPPNINTNEWKCFRLWYFIGGNYGYEGSITVLLRMLKSNLTSLLFFADKVTSEATYTQTPLPQHFTDAQ</sequence>
<name>A0A3M6U2N2_POCDA</name>
<dbReference type="Proteomes" id="UP000275408">
    <property type="component" value="Unassembled WGS sequence"/>
</dbReference>
<gene>
    <name evidence="2" type="ORF">pdam_00025982</name>
</gene>
<dbReference type="GO" id="GO:0016020">
    <property type="term" value="C:membrane"/>
    <property type="evidence" value="ECO:0007669"/>
    <property type="project" value="InterPro"/>
</dbReference>
<dbReference type="OrthoDB" id="5961838at2759"/>
<feature type="domain" description="MAM" evidence="1">
    <location>
        <begin position="1"/>
        <end position="29"/>
    </location>
</feature>
<reference evidence="2 3" key="1">
    <citation type="journal article" date="2018" name="Sci. Rep.">
        <title>Comparative analysis of the Pocillopora damicornis genome highlights role of immune system in coral evolution.</title>
        <authorList>
            <person name="Cunning R."/>
            <person name="Bay R.A."/>
            <person name="Gillette P."/>
            <person name="Baker A.C."/>
            <person name="Traylor-Knowles N."/>
        </authorList>
    </citation>
    <scope>NUCLEOTIDE SEQUENCE [LARGE SCALE GENOMIC DNA]</scope>
    <source>
        <strain evidence="2">RSMAS</strain>
        <tissue evidence="2">Whole animal</tissue>
    </source>
</reference>
<dbReference type="AlphaFoldDB" id="A0A3M6U2N2"/>
<feature type="non-terminal residue" evidence="2">
    <location>
        <position position="1"/>
    </location>
</feature>
<accession>A0A3M6U2N2</accession>
<proteinExistence type="predicted"/>
<protein>
    <recommendedName>
        <fullName evidence="1">MAM domain-containing protein</fullName>
    </recommendedName>
</protein>
<evidence type="ECO:0000313" key="3">
    <source>
        <dbReference type="Proteomes" id="UP000275408"/>
    </source>
</evidence>
<dbReference type="EMBL" id="RCHS01002343">
    <property type="protein sequence ID" value="RMX47912.1"/>
    <property type="molecule type" value="Genomic_DNA"/>
</dbReference>
<evidence type="ECO:0000313" key="2">
    <source>
        <dbReference type="EMBL" id="RMX47912.1"/>
    </source>
</evidence>
<dbReference type="PANTHER" id="PTHR23282">
    <property type="entry name" value="APICAL ENDOSOMAL GLYCOPROTEIN PRECURSOR"/>
    <property type="match status" value="1"/>
</dbReference>
<keyword evidence="3" id="KW-1185">Reference proteome</keyword>
<dbReference type="InterPro" id="IPR000998">
    <property type="entry name" value="MAM_dom"/>
</dbReference>
<dbReference type="PANTHER" id="PTHR23282:SF142">
    <property type="entry name" value="MAM DOMAIN-CONTAINING PROTEIN"/>
    <property type="match status" value="1"/>
</dbReference>
<dbReference type="InterPro" id="IPR051560">
    <property type="entry name" value="MAM_domain-containing"/>
</dbReference>
<evidence type="ECO:0000259" key="1">
    <source>
        <dbReference type="PROSITE" id="PS50060"/>
    </source>
</evidence>